<evidence type="ECO:0000313" key="2">
    <source>
        <dbReference type="Proteomes" id="UP000076154"/>
    </source>
</evidence>
<accession>A0A369JF48</accession>
<dbReference type="InParanoid" id="A0A369JF48"/>
<dbReference type="Proteomes" id="UP000076154">
    <property type="component" value="Unassembled WGS sequence"/>
</dbReference>
<sequence>MNLRFHKHPRPTPLNQHRCLSILEIQSSIFEHLYQASDSATLARLARCCHGFTEQATNLLWRSQLTLGPLIQVMPPDLWQIVSVNAWENRVDLLRPIRETDWSRFDHYGRKIHALGQAFPTPPGSRCTSVHRDFLVAFSTYRPCRLLLPSLHRISLDLHEPHDAEFFPFSQIVLGENLSHIFLAFSPSCENASDFFSSISRLCPRVRVIELDHEQSGESMQEFYRLLRSQLSLESIRVSMTEAPPQTAVFHLGELSSLRSWKTVQLPHKPNLNLFTSRGGRFSALREFEFEARTLESATSVIDSMRCPFESLAIDATSAFHTDETYYHRSRWAAPQPLGSLNKLVQSITTHPLITTLVHLEVDAHVSSLPETPFSPNAEQILQPLFLLRRLENVRLAIGALGQLNDTWLRDAAAAWPHLQSLILTEYVTKMTLEGLIPLVRCCPRLNNLLIALIAKPFDPTLLLGSSNMFIRRLMFVRSPIVSPEKVFRCLVLMFPKLNSAKGSGRREDRQNWQKVDQLLRASI</sequence>
<dbReference type="InterPro" id="IPR032675">
    <property type="entry name" value="LRR_dom_sf"/>
</dbReference>
<keyword evidence="2" id="KW-1185">Reference proteome</keyword>
<dbReference type="AlphaFoldDB" id="A0A369JF48"/>
<name>A0A369JF48_HYPMA</name>
<dbReference type="EMBL" id="LUEZ02000062">
    <property type="protein sequence ID" value="RDB20538.1"/>
    <property type="molecule type" value="Genomic_DNA"/>
</dbReference>
<dbReference type="Gene3D" id="3.80.10.10">
    <property type="entry name" value="Ribonuclease Inhibitor"/>
    <property type="match status" value="1"/>
</dbReference>
<dbReference type="OrthoDB" id="3255541at2759"/>
<proteinExistence type="predicted"/>
<dbReference type="STRING" id="39966.A0A369JF48"/>
<comment type="caution">
    <text evidence="1">The sequence shown here is derived from an EMBL/GenBank/DDBJ whole genome shotgun (WGS) entry which is preliminary data.</text>
</comment>
<reference evidence="1" key="1">
    <citation type="submission" date="2018-04" db="EMBL/GenBank/DDBJ databases">
        <title>Whole genome sequencing of Hypsizygus marmoreus.</title>
        <authorList>
            <person name="Choi I.-G."/>
            <person name="Min B."/>
            <person name="Kim J.-G."/>
            <person name="Kim S."/>
            <person name="Oh Y.-L."/>
            <person name="Kong W.-S."/>
            <person name="Park H."/>
            <person name="Jeong J."/>
            <person name="Song E.-S."/>
        </authorList>
    </citation>
    <scope>NUCLEOTIDE SEQUENCE [LARGE SCALE GENOMIC DNA]</scope>
    <source>
        <strain evidence="1">51987-8</strain>
    </source>
</reference>
<evidence type="ECO:0008006" key="3">
    <source>
        <dbReference type="Google" id="ProtNLM"/>
    </source>
</evidence>
<organism evidence="1 2">
    <name type="scientific">Hypsizygus marmoreus</name>
    <name type="common">White beech mushroom</name>
    <name type="synonym">Agaricus marmoreus</name>
    <dbReference type="NCBI Taxonomy" id="39966"/>
    <lineage>
        <taxon>Eukaryota</taxon>
        <taxon>Fungi</taxon>
        <taxon>Dikarya</taxon>
        <taxon>Basidiomycota</taxon>
        <taxon>Agaricomycotina</taxon>
        <taxon>Agaricomycetes</taxon>
        <taxon>Agaricomycetidae</taxon>
        <taxon>Agaricales</taxon>
        <taxon>Tricholomatineae</taxon>
        <taxon>Lyophyllaceae</taxon>
        <taxon>Hypsizygus</taxon>
    </lineage>
</organism>
<evidence type="ECO:0000313" key="1">
    <source>
        <dbReference type="EMBL" id="RDB20538.1"/>
    </source>
</evidence>
<gene>
    <name evidence="1" type="ORF">Hypma_012490</name>
</gene>
<protein>
    <recommendedName>
        <fullName evidence="3">F-box domain-containing protein</fullName>
    </recommendedName>
</protein>